<evidence type="ECO:0000256" key="3">
    <source>
        <dbReference type="ARBA" id="ARBA00022475"/>
    </source>
</evidence>
<evidence type="ECO:0000256" key="9">
    <source>
        <dbReference type="SAM" id="MobiDB-lite"/>
    </source>
</evidence>
<dbReference type="GO" id="GO:0005886">
    <property type="term" value="C:plasma membrane"/>
    <property type="evidence" value="ECO:0007669"/>
    <property type="project" value="UniProtKB-SubCell"/>
</dbReference>
<evidence type="ECO:0000313" key="12">
    <source>
        <dbReference type="EMBL" id="SDO48313.1"/>
    </source>
</evidence>
<sequence>MNMKSLFTRLLDNFESYICRLLLITFVSLLLVQIISREVFDHSSSWIEELSTYLFVWFAYFGPSHAAKMAAHNRVTFQFKLFPKIVQTVCEFIADMIWLSFNLYFVYLSYDFVFHKMNAFWKSQTLGVPMKYFYIVLPVAFVLMSIRVIQVNYLKLVKGIDIRDPDSSELESLFEDMKDSPEPAAAPNTKTTN</sequence>
<dbReference type="Proteomes" id="UP000199073">
    <property type="component" value="Unassembled WGS sequence"/>
</dbReference>
<accession>A0A1H0JXS8</accession>
<keyword evidence="6 10" id="KW-1133">Transmembrane helix</keyword>
<feature type="transmembrane region" description="Helical" evidence="10">
    <location>
        <begin position="53"/>
        <end position="71"/>
    </location>
</feature>
<reference evidence="12 13" key="1">
    <citation type="submission" date="2016-10" db="EMBL/GenBank/DDBJ databases">
        <authorList>
            <person name="de Groot N.N."/>
        </authorList>
    </citation>
    <scope>NUCLEOTIDE SEQUENCE [LARGE SCALE GENOMIC DNA]</scope>
    <source>
        <strain evidence="12 13">DSM 12130</strain>
    </source>
</reference>
<dbReference type="PANTHER" id="PTHR35011:SF2">
    <property type="entry name" value="2,3-DIKETO-L-GULONATE TRAP TRANSPORTER SMALL PERMEASE PROTEIN YIAM"/>
    <property type="match status" value="1"/>
</dbReference>
<dbReference type="STRING" id="91360.SAMN05660330_00362"/>
<dbReference type="Pfam" id="PF04290">
    <property type="entry name" value="DctQ"/>
    <property type="match status" value="1"/>
</dbReference>
<dbReference type="GO" id="GO:0015740">
    <property type="term" value="P:C4-dicarboxylate transport"/>
    <property type="evidence" value="ECO:0007669"/>
    <property type="project" value="TreeGrafter"/>
</dbReference>
<evidence type="ECO:0000259" key="11">
    <source>
        <dbReference type="Pfam" id="PF04290"/>
    </source>
</evidence>
<keyword evidence="13" id="KW-1185">Reference proteome</keyword>
<keyword evidence="2" id="KW-0813">Transport</keyword>
<dbReference type="RefSeq" id="WP_092219174.1">
    <property type="nucleotide sequence ID" value="NZ_FNJI01000002.1"/>
</dbReference>
<gene>
    <name evidence="12" type="ORF">SAMN05660330_00362</name>
</gene>
<comment type="similarity">
    <text evidence="8">Belongs to the TRAP transporter small permease family.</text>
</comment>
<feature type="transmembrane region" description="Helical" evidence="10">
    <location>
        <begin position="92"/>
        <end position="110"/>
    </location>
</feature>
<feature type="domain" description="Tripartite ATP-independent periplasmic transporters DctQ component" evidence="11">
    <location>
        <begin position="28"/>
        <end position="154"/>
    </location>
</feature>
<keyword evidence="3" id="KW-1003">Cell membrane</keyword>
<evidence type="ECO:0000256" key="6">
    <source>
        <dbReference type="ARBA" id="ARBA00022989"/>
    </source>
</evidence>
<comment type="subcellular location">
    <subcellularLocation>
        <location evidence="1">Cell inner membrane</location>
        <topology evidence="1">Multi-pass membrane protein</topology>
    </subcellularLocation>
</comment>
<feature type="region of interest" description="Disordered" evidence="9">
    <location>
        <begin position="172"/>
        <end position="193"/>
    </location>
</feature>
<keyword evidence="4" id="KW-0997">Cell inner membrane</keyword>
<keyword evidence="5 10" id="KW-0812">Transmembrane</keyword>
<dbReference type="EMBL" id="FNJI01000002">
    <property type="protein sequence ID" value="SDO48313.1"/>
    <property type="molecule type" value="Genomic_DNA"/>
</dbReference>
<dbReference type="PANTHER" id="PTHR35011">
    <property type="entry name" value="2,3-DIKETO-L-GULONATE TRAP TRANSPORTER SMALL PERMEASE PROTEIN YIAM"/>
    <property type="match status" value="1"/>
</dbReference>
<proteinExistence type="inferred from homology"/>
<evidence type="ECO:0000256" key="5">
    <source>
        <dbReference type="ARBA" id="ARBA00022692"/>
    </source>
</evidence>
<evidence type="ECO:0000256" key="7">
    <source>
        <dbReference type="ARBA" id="ARBA00023136"/>
    </source>
</evidence>
<evidence type="ECO:0000256" key="10">
    <source>
        <dbReference type="SAM" id="Phobius"/>
    </source>
</evidence>
<keyword evidence="7 10" id="KW-0472">Membrane</keyword>
<evidence type="ECO:0000256" key="1">
    <source>
        <dbReference type="ARBA" id="ARBA00004429"/>
    </source>
</evidence>
<dbReference type="AlphaFoldDB" id="A0A1H0JXS8"/>
<evidence type="ECO:0000256" key="2">
    <source>
        <dbReference type="ARBA" id="ARBA00022448"/>
    </source>
</evidence>
<dbReference type="GO" id="GO:0022857">
    <property type="term" value="F:transmembrane transporter activity"/>
    <property type="evidence" value="ECO:0007669"/>
    <property type="project" value="TreeGrafter"/>
</dbReference>
<evidence type="ECO:0000313" key="13">
    <source>
        <dbReference type="Proteomes" id="UP000199073"/>
    </source>
</evidence>
<dbReference type="OrthoDB" id="5454104at2"/>
<protein>
    <submittedName>
        <fullName evidence="12">TRAP-type C4-dicarboxylate transport system, small permease component</fullName>
    </submittedName>
</protein>
<dbReference type="InterPro" id="IPR007387">
    <property type="entry name" value="TRAP_DctQ"/>
</dbReference>
<feature type="transmembrane region" description="Helical" evidence="10">
    <location>
        <begin position="130"/>
        <end position="149"/>
    </location>
</feature>
<evidence type="ECO:0000256" key="8">
    <source>
        <dbReference type="ARBA" id="ARBA00038436"/>
    </source>
</evidence>
<organism evidence="12 13">
    <name type="scientific">Desulforhopalus singaporensis</name>
    <dbReference type="NCBI Taxonomy" id="91360"/>
    <lineage>
        <taxon>Bacteria</taxon>
        <taxon>Pseudomonadati</taxon>
        <taxon>Thermodesulfobacteriota</taxon>
        <taxon>Desulfobulbia</taxon>
        <taxon>Desulfobulbales</taxon>
        <taxon>Desulfocapsaceae</taxon>
        <taxon>Desulforhopalus</taxon>
    </lineage>
</organism>
<name>A0A1H0JXS8_9BACT</name>
<evidence type="ECO:0000256" key="4">
    <source>
        <dbReference type="ARBA" id="ARBA00022519"/>
    </source>
</evidence>
<dbReference type="InterPro" id="IPR055348">
    <property type="entry name" value="DctQ"/>
</dbReference>